<keyword evidence="1" id="KW-0614">Plasmid</keyword>
<accession>A0A089QFW4</accession>
<dbReference type="RefSeq" id="WP_044005791.1">
    <property type="nucleotide sequence ID" value="NZ_CP007648.1"/>
</dbReference>
<geneLocation type="plasmid" evidence="1 2">
    <name>pMP1046B</name>
</geneLocation>
<dbReference type="EMBL" id="CP007648">
    <property type="protein sequence ID" value="AIR11645.1"/>
    <property type="molecule type" value="Genomic_DNA"/>
</dbReference>
<sequence>MENKEELATKLLNVSLKAINDKELNLEEKSVVYILINKILTIGYENAMGELLHEEKFYEGFGFTYNYPTLVTKFLMSNYFNEIREILNGGEK</sequence>
<organism evidence="1 2">
    <name type="scientific">Ligilactobacillus salivarius</name>
    <dbReference type="NCBI Taxonomy" id="1624"/>
    <lineage>
        <taxon>Bacteria</taxon>
        <taxon>Bacillati</taxon>
        <taxon>Bacillota</taxon>
        <taxon>Bacilli</taxon>
        <taxon>Lactobacillales</taxon>
        <taxon>Lactobacillaceae</taxon>
        <taxon>Ligilactobacillus</taxon>
    </lineage>
</organism>
<evidence type="ECO:0008006" key="3">
    <source>
        <dbReference type="Google" id="ProtNLM"/>
    </source>
</evidence>
<proteinExistence type="predicted"/>
<dbReference type="AlphaFoldDB" id="A0A089QFW4"/>
<gene>
    <name evidence="1" type="ORF">LSJ_3025</name>
</gene>
<evidence type="ECO:0000313" key="2">
    <source>
        <dbReference type="Proteomes" id="UP000029488"/>
    </source>
</evidence>
<reference evidence="1 2" key="1">
    <citation type="journal article" date="2014" name="BMC Genomics">
        <title>Unusual genome complexity in Lactobacillus salivarius JCM1046.</title>
        <authorList>
            <person name="Raftis E.J."/>
            <person name="Forde B.M."/>
            <person name="Claesson M.J."/>
            <person name="O'Toole P.W."/>
        </authorList>
    </citation>
    <scope>NUCLEOTIDE SEQUENCE [LARGE SCALE GENOMIC DNA]</scope>
    <source>
        <strain evidence="1 2">JCM1046</strain>
        <plasmid evidence="1 2">pMP1046B</plasmid>
    </source>
</reference>
<evidence type="ECO:0000313" key="1">
    <source>
        <dbReference type="EMBL" id="AIR11645.1"/>
    </source>
</evidence>
<protein>
    <recommendedName>
        <fullName evidence="3">Bacteriocin immunity protein</fullName>
    </recommendedName>
</protein>
<dbReference type="Proteomes" id="UP000029488">
    <property type="component" value="Plasmid pMP1046B"/>
</dbReference>
<name>A0A089QFW4_9LACO</name>
<dbReference type="KEGG" id="lsj:LSJ_3025"/>